<feature type="compositionally biased region" description="Acidic residues" evidence="1">
    <location>
        <begin position="36"/>
        <end position="66"/>
    </location>
</feature>
<reference evidence="2 3" key="1">
    <citation type="submission" date="2024-01" db="EMBL/GenBank/DDBJ databases">
        <title>The genomes of 5 underutilized Papilionoideae crops provide insights into root nodulation and disease resistanc.</title>
        <authorList>
            <person name="Jiang F."/>
        </authorList>
    </citation>
    <scope>NUCLEOTIDE SEQUENCE [LARGE SCALE GENOMIC DNA]</scope>
    <source>
        <strain evidence="2">JINMINGXINNONG_FW02</strain>
        <tissue evidence="2">Leaves</tissue>
    </source>
</reference>
<name>A0AAN9LGM2_PHACN</name>
<protein>
    <submittedName>
        <fullName evidence="2">Uncharacterized protein</fullName>
    </submittedName>
</protein>
<gene>
    <name evidence="2" type="ORF">VNO80_30613</name>
</gene>
<keyword evidence="3" id="KW-1185">Reference proteome</keyword>
<proteinExistence type="predicted"/>
<feature type="region of interest" description="Disordered" evidence="1">
    <location>
        <begin position="1"/>
        <end position="82"/>
    </location>
</feature>
<feature type="compositionally biased region" description="Basic and acidic residues" evidence="1">
    <location>
        <begin position="67"/>
        <end position="82"/>
    </location>
</feature>
<dbReference type="AlphaFoldDB" id="A0AAN9LGM2"/>
<dbReference type="EMBL" id="JAYMYR010000011">
    <property type="protein sequence ID" value="KAK7333834.1"/>
    <property type="molecule type" value="Genomic_DNA"/>
</dbReference>
<comment type="caution">
    <text evidence="2">The sequence shown here is derived from an EMBL/GenBank/DDBJ whole genome shotgun (WGS) entry which is preliminary data.</text>
</comment>
<evidence type="ECO:0000313" key="3">
    <source>
        <dbReference type="Proteomes" id="UP001374584"/>
    </source>
</evidence>
<accession>A0AAN9LGM2</accession>
<dbReference type="Proteomes" id="UP001374584">
    <property type="component" value="Unassembled WGS sequence"/>
</dbReference>
<evidence type="ECO:0000256" key="1">
    <source>
        <dbReference type="SAM" id="MobiDB-lite"/>
    </source>
</evidence>
<organism evidence="2 3">
    <name type="scientific">Phaseolus coccineus</name>
    <name type="common">Scarlet runner bean</name>
    <name type="synonym">Phaseolus multiflorus</name>
    <dbReference type="NCBI Taxonomy" id="3886"/>
    <lineage>
        <taxon>Eukaryota</taxon>
        <taxon>Viridiplantae</taxon>
        <taxon>Streptophyta</taxon>
        <taxon>Embryophyta</taxon>
        <taxon>Tracheophyta</taxon>
        <taxon>Spermatophyta</taxon>
        <taxon>Magnoliopsida</taxon>
        <taxon>eudicotyledons</taxon>
        <taxon>Gunneridae</taxon>
        <taxon>Pentapetalae</taxon>
        <taxon>rosids</taxon>
        <taxon>fabids</taxon>
        <taxon>Fabales</taxon>
        <taxon>Fabaceae</taxon>
        <taxon>Papilionoideae</taxon>
        <taxon>50 kb inversion clade</taxon>
        <taxon>NPAAA clade</taxon>
        <taxon>indigoferoid/millettioid clade</taxon>
        <taxon>Phaseoleae</taxon>
        <taxon>Phaseolus</taxon>
    </lineage>
</organism>
<sequence length="82" mass="8802">MNLGDGQPTVGIKKVLENDDDDAVDPYLERIKNAAGDDESDEEDSDFVADKDDEGSPTDNFGADDSDASKSGDKKEALAFLF</sequence>
<evidence type="ECO:0000313" key="2">
    <source>
        <dbReference type="EMBL" id="KAK7333834.1"/>
    </source>
</evidence>